<dbReference type="InterPro" id="IPR049713">
    <property type="entry name" value="Pr6Pr-like"/>
</dbReference>
<proteinExistence type="predicted"/>
<feature type="transmembrane region" description="Helical" evidence="1">
    <location>
        <begin position="113"/>
        <end position="134"/>
    </location>
</feature>
<dbReference type="NCBIfam" id="NF038065">
    <property type="entry name" value="Pr6Pr"/>
    <property type="match status" value="1"/>
</dbReference>
<sequence>MRITWAVVRLLTALAVLVAVISQYVVSSSYWRSVGVEGIWGKTLDFLLYFTIESNLLAGVVMAVGAVRLLRRAPLPGRGWTTLRLVATTCMVTTGVVYNLLLRGLPTIPGASLPWSNEVLHVVVPALVLLDWLLAPDRRALGYGAIGRVVVFPLVWVGVTLARGPFTGNEVTGAATYYPYPFLDPATGAGGYGTVAVWVVVIAAFICGLALLLIAVGRRTSRAVTAAASATRER</sequence>
<feature type="transmembrane region" description="Helical" evidence="1">
    <location>
        <begin position="195"/>
        <end position="216"/>
    </location>
</feature>
<accession>A0A251YY19</accession>
<evidence type="ECO:0000313" key="2">
    <source>
        <dbReference type="EMBL" id="OUE29105.1"/>
    </source>
</evidence>
<dbReference type="RefSeq" id="WP_086516013.1">
    <property type="nucleotide sequence ID" value="NZ_MDJY01000003.1"/>
</dbReference>
<evidence type="ECO:0000313" key="3">
    <source>
        <dbReference type="Proteomes" id="UP000195011"/>
    </source>
</evidence>
<protein>
    <recommendedName>
        <fullName evidence="4">Integral membrane protein</fullName>
    </recommendedName>
</protein>
<keyword evidence="1" id="KW-0472">Membrane</keyword>
<feature type="transmembrane region" description="Helical" evidence="1">
    <location>
        <begin position="7"/>
        <end position="26"/>
    </location>
</feature>
<organism evidence="2 3">
    <name type="scientific">Clavibacter michiganensis</name>
    <dbReference type="NCBI Taxonomy" id="28447"/>
    <lineage>
        <taxon>Bacteria</taxon>
        <taxon>Bacillati</taxon>
        <taxon>Actinomycetota</taxon>
        <taxon>Actinomycetes</taxon>
        <taxon>Micrococcales</taxon>
        <taxon>Microbacteriaceae</taxon>
        <taxon>Clavibacter</taxon>
    </lineage>
</organism>
<evidence type="ECO:0008006" key="4">
    <source>
        <dbReference type="Google" id="ProtNLM"/>
    </source>
</evidence>
<comment type="caution">
    <text evidence="2">The sequence shown here is derived from an EMBL/GenBank/DDBJ whole genome shotgun (WGS) entry which is preliminary data.</text>
</comment>
<keyword evidence="1" id="KW-1133">Transmembrane helix</keyword>
<dbReference type="Proteomes" id="UP000195011">
    <property type="component" value="Unassembled WGS sequence"/>
</dbReference>
<feature type="transmembrane region" description="Helical" evidence="1">
    <location>
        <begin position="82"/>
        <end position="101"/>
    </location>
</feature>
<name>A0A251YY19_9MICO</name>
<keyword evidence="1" id="KW-0812">Transmembrane</keyword>
<reference evidence="2 3" key="1">
    <citation type="submission" date="2016-08" db="EMBL/GenBank/DDBJ databases">
        <title>Genome sequence of Clavibacter michiganensis spp strain CFBP8017.</title>
        <authorList>
            <person name="Thapa S.P."/>
            <person name="Coaker G."/>
            <person name="Jacques M.-A."/>
        </authorList>
    </citation>
    <scope>NUCLEOTIDE SEQUENCE [LARGE SCALE GENOMIC DNA]</scope>
    <source>
        <strain evidence="2">CFBP8017</strain>
    </source>
</reference>
<feature type="transmembrane region" description="Helical" evidence="1">
    <location>
        <begin position="141"/>
        <end position="162"/>
    </location>
</feature>
<evidence type="ECO:0000256" key="1">
    <source>
        <dbReference type="SAM" id="Phobius"/>
    </source>
</evidence>
<dbReference type="AlphaFoldDB" id="A0A251YY19"/>
<feature type="transmembrane region" description="Helical" evidence="1">
    <location>
        <begin position="46"/>
        <end position="70"/>
    </location>
</feature>
<dbReference type="EMBL" id="MDJY01000003">
    <property type="protein sequence ID" value="OUE29105.1"/>
    <property type="molecule type" value="Genomic_DNA"/>
</dbReference>
<gene>
    <name evidence="2" type="ORF">BFL36_00225</name>
</gene>